<dbReference type="AlphaFoldDB" id="A0A3Q8SB96"/>
<dbReference type="SUPFAM" id="SSF158472">
    <property type="entry name" value="HAMP domain-like"/>
    <property type="match status" value="1"/>
</dbReference>
<evidence type="ECO:0000256" key="16">
    <source>
        <dbReference type="ARBA" id="ARBA00040841"/>
    </source>
</evidence>
<dbReference type="Pfam" id="PF00512">
    <property type="entry name" value="HisKA"/>
    <property type="match status" value="1"/>
</dbReference>
<feature type="domain" description="HAMP" evidence="19">
    <location>
        <begin position="185"/>
        <end position="237"/>
    </location>
</feature>
<dbReference type="EC" id="2.7.13.3" evidence="3"/>
<comment type="function">
    <text evidence="15">Member of the two-component regulatory system HssS/HssR involved in intracellular heme homeostasis and tempering of staphylococcal virulence. HssS functions as a heme sensor histidine kinase which is autophosphorylated at a histidine residue and transfers its phosphate group to an aspartate residue of HssR. HssR/HssS activates the expression of hrtAB, an efflux pump, in response to extracellular heme, hemin, hemoglobin or blood.</text>
</comment>
<dbReference type="PROSITE" id="PS50885">
    <property type="entry name" value="HAMP"/>
    <property type="match status" value="1"/>
</dbReference>
<dbReference type="Pfam" id="PF00672">
    <property type="entry name" value="HAMP"/>
    <property type="match status" value="1"/>
</dbReference>
<comment type="catalytic activity">
    <reaction evidence="1">
        <text>ATP + protein L-histidine = ADP + protein N-phospho-L-histidine.</text>
        <dbReference type="EC" id="2.7.13.3"/>
    </reaction>
</comment>
<feature type="transmembrane region" description="Helical" evidence="17">
    <location>
        <begin position="161"/>
        <end position="182"/>
    </location>
</feature>
<dbReference type="CDD" id="cd00082">
    <property type="entry name" value="HisKA"/>
    <property type="match status" value="1"/>
</dbReference>
<keyword evidence="11 17" id="KW-1133">Transmembrane helix</keyword>
<evidence type="ECO:0000259" key="19">
    <source>
        <dbReference type="PROSITE" id="PS50885"/>
    </source>
</evidence>
<keyword evidence="21" id="KW-1185">Reference proteome</keyword>
<sequence>MKTLYRQFILITVLIMLLSTVVSFFLTNTYYHSATKELDSEKNIQIAQQITQYIESTPNIELGHYLETLGQVGYQLYVTSDSGYSQFIGNEFKVKNLPEAVKLSVFSGKIYNGMKSFPNQTFMSGRFANELENTVGVPFRYQGEHYGLFLRPHIDILVDELHIIFAIMIISMALISLLAMLVTAKQIIRPIAQLTEATKQISLEKYDHLLTVNRKDEIGQLAESFNQMTKQLQVNDQSRKEFISNVSHDFQSPLLNIQGYADLLKSQSTTEEERVMFSSIIEAEAKRLSILTKQLLLLTSLDQSNYRLQRSNFSLDQQLKSLSQKYLWRIEEMGIELYYKTTPVHFYGDKSLLETVWDNLLTNALKYNKPHGSIRIEVEDFNHYVTIQFKDTGIGIQESELHHLFERFYRADTSRSKEGTGLGLTIVNQIVELHGGSIHVSSKIGEGTCITITLPKKDSHLSILH</sequence>
<dbReference type="InterPro" id="IPR005467">
    <property type="entry name" value="His_kinase_dom"/>
</dbReference>
<dbReference type="PANTHER" id="PTHR45528">
    <property type="entry name" value="SENSOR HISTIDINE KINASE CPXA"/>
    <property type="match status" value="1"/>
</dbReference>
<gene>
    <name evidence="20" type="ORF">EIM92_11215</name>
</gene>
<dbReference type="SUPFAM" id="SSF55874">
    <property type="entry name" value="ATPase domain of HSP90 chaperone/DNA topoisomerase II/histidine kinase"/>
    <property type="match status" value="1"/>
</dbReference>
<evidence type="ECO:0000256" key="4">
    <source>
        <dbReference type="ARBA" id="ARBA00022475"/>
    </source>
</evidence>
<dbReference type="CDD" id="cd00075">
    <property type="entry name" value="HATPase"/>
    <property type="match status" value="1"/>
</dbReference>
<organism evidence="20 21">
    <name type="scientific">Paenibacillus lentus</name>
    <dbReference type="NCBI Taxonomy" id="1338368"/>
    <lineage>
        <taxon>Bacteria</taxon>
        <taxon>Bacillati</taxon>
        <taxon>Bacillota</taxon>
        <taxon>Bacilli</taxon>
        <taxon>Bacillales</taxon>
        <taxon>Paenibacillaceae</taxon>
        <taxon>Paenibacillus</taxon>
    </lineage>
</organism>
<protein>
    <recommendedName>
        <fullName evidence="16">Heme sensor protein HssS</fullName>
        <ecNumber evidence="3">2.7.13.3</ecNumber>
    </recommendedName>
</protein>
<dbReference type="SMART" id="SM00304">
    <property type="entry name" value="HAMP"/>
    <property type="match status" value="1"/>
</dbReference>
<dbReference type="KEGG" id="plen:EIM92_11215"/>
<evidence type="ECO:0000256" key="14">
    <source>
        <dbReference type="ARBA" id="ARBA00023136"/>
    </source>
</evidence>
<reference evidence="20 21" key="1">
    <citation type="submission" date="2018-11" db="EMBL/GenBank/DDBJ databases">
        <title>Genome sequencing of Paenibacillus lentus DSM25539(T).</title>
        <authorList>
            <person name="Kook J.-K."/>
            <person name="Park S.-N."/>
            <person name="Lim Y.K."/>
        </authorList>
    </citation>
    <scope>NUCLEOTIDE SEQUENCE [LARGE SCALE GENOMIC DNA]</scope>
    <source>
        <strain evidence="20 21">DSM 25539</strain>
    </source>
</reference>
<dbReference type="InterPro" id="IPR003661">
    <property type="entry name" value="HisK_dim/P_dom"/>
</dbReference>
<evidence type="ECO:0000313" key="21">
    <source>
        <dbReference type="Proteomes" id="UP000273145"/>
    </source>
</evidence>
<dbReference type="Gene3D" id="1.10.287.130">
    <property type="match status" value="1"/>
</dbReference>
<dbReference type="InterPro" id="IPR003594">
    <property type="entry name" value="HATPase_dom"/>
</dbReference>
<name>A0A3Q8SB96_9BACL</name>
<evidence type="ECO:0000313" key="20">
    <source>
        <dbReference type="EMBL" id="AZK46651.1"/>
    </source>
</evidence>
<keyword evidence="13" id="KW-0843">Virulence</keyword>
<evidence type="ECO:0000259" key="18">
    <source>
        <dbReference type="PROSITE" id="PS50109"/>
    </source>
</evidence>
<dbReference type="SMART" id="SM00388">
    <property type="entry name" value="HisKA"/>
    <property type="match status" value="1"/>
</dbReference>
<dbReference type="FunFam" id="3.30.565.10:FF:000006">
    <property type="entry name" value="Sensor histidine kinase WalK"/>
    <property type="match status" value="1"/>
</dbReference>
<evidence type="ECO:0000256" key="12">
    <source>
        <dbReference type="ARBA" id="ARBA00023012"/>
    </source>
</evidence>
<keyword evidence="4" id="KW-1003">Cell membrane</keyword>
<evidence type="ECO:0000256" key="2">
    <source>
        <dbReference type="ARBA" id="ARBA00004651"/>
    </source>
</evidence>
<evidence type="ECO:0000256" key="15">
    <source>
        <dbReference type="ARBA" id="ARBA00037219"/>
    </source>
</evidence>
<evidence type="ECO:0000256" key="1">
    <source>
        <dbReference type="ARBA" id="ARBA00000085"/>
    </source>
</evidence>
<evidence type="ECO:0000256" key="17">
    <source>
        <dbReference type="SAM" id="Phobius"/>
    </source>
</evidence>
<evidence type="ECO:0000256" key="11">
    <source>
        <dbReference type="ARBA" id="ARBA00022989"/>
    </source>
</evidence>
<dbReference type="PROSITE" id="PS50109">
    <property type="entry name" value="HIS_KIN"/>
    <property type="match status" value="1"/>
</dbReference>
<keyword evidence="7 17" id="KW-0812">Transmembrane</keyword>
<keyword evidence="5" id="KW-0597">Phosphoprotein</keyword>
<dbReference type="CDD" id="cd06225">
    <property type="entry name" value="HAMP"/>
    <property type="match status" value="1"/>
</dbReference>
<dbReference type="InterPro" id="IPR050398">
    <property type="entry name" value="HssS/ArlS-like"/>
</dbReference>
<evidence type="ECO:0000256" key="8">
    <source>
        <dbReference type="ARBA" id="ARBA00022741"/>
    </source>
</evidence>
<dbReference type="Gene3D" id="3.30.565.10">
    <property type="entry name" value="Histidine kinase-like ATPase, C-terminal domain"/>
    <property type="match status" value="1"/>
</dbReference>
<keyword evidence="12" id="KW-0902">Two-component regulatory system</keyword>
<keyword evidence="10" id="KW-0067">ATP-binding</keyword>
<dbReference type="Proteomes" id="UP000273145">
    <property type="component" value="Chromosome"/>
</dbReference>
<dbReference type="GO" id="GO:0005886">
    <property type="term" value="C:plasma membrane"/>
    <property type="evidence" value="ECO:0007669"/>
    <property type="project" value="UniProtKB-SubCell"/>
</dbReference>
<evidence type="ECO:0000256" key="6">
    <source>
        <dbReference type="ARBA" id="ARBA00022679"/>
    </source>
</evidence>
<dbReference type="InterPro" id="IPR003660">
    <property type="entry name" value="HAMP_dom"/>
</dbReference>
<dbReference type="InterPro" id="IPR036097">
    <property type="entry name" value="HisK_dim/P_sf"/>
</dbReference>
<dbReference type="InterPro" id="IPR036890">
    <property type="entry name" value="HATPase_C_sf"/>
</dbReference>
<dbReference type="FunFam" id="1.10.287.130:FF:000001">
    <property type="entry name" value="Two-component sensor histidine kinase"/>
    <property type="match status" value="1"/>
</dbReference>
<dbReference type="PRINTS" id="PR00344">
    <property type="entry name" value="BCTRLSENSOR"/>
</dbReference>
<dbReference type="OrthoDB" id="9813151at2"/>
<dbReference type="GO" id="GO:0000155">
    <property type="term" value="F:phosphorelay sensor kinase activity"/>
    <property type="evidence" value="ECO:0007669"/>
    <property type="project" value="InterPro"/>
</dbReference>
<evidence type="ECO:0000256" key="9">
    <source>
        <dbReference type="ARBA" id="ARBA00022777"/>
    </source>
</evidence>
<feature type="domain" description="Histidine kinase" evidence="18">
    <location>
        <begin position="245"/>
        <end position="458"/>
    </location>
</feature>
<proteinExistence type="predicted"/>
<dbReference type="Pfam" id="PF02518">
    <property type="entry name" value="HATPase_c"/>
    <property type="match status" value="1"/>
</dbReference>
<comment type="subcellular location">
    <subcellularLocation>
        <location evidence="2">Cell membrane</location>
        <topology evidence="2">Multi-pass membrane protein</topology>
    </subcellularLocation>
</comment>
<evidence type="ECO:0000256" key="10">
    <source>
        <dbReference type="ARBA" id="ARBA00022840"/>
    </source>
</evidence>
<dbReference type="Gene3D" id="6.10.340.10">
    <property type="match status" value="1"/>
</dbReference>
<dbReference type="InterPro" id="IPR004358">
    <property type="entry name" value="Sig_transdc_His_kin-like_C"/>
</dbReference>
<evidence type="ECO:0000256" key="3">
    <source>
        <dbReference type="ARBA" id="ARBA00012438"/>
    </source>
</evidence>
<dbReference type="GO" id="GO:0005524">
    <property type="term" value="F:ATP binding"/>
    <property type="evidence" value="ECO:0007669"/>
    <property type="project" value="UniProtKB-KW"/>
</dbReference>
<dbReference type="EMBL" id="CP034248">
    <property type="protein sequence ID" value="AZK46651.1"/>
    <property type="molecule type" value="Genomic_DNA"/>
</dbReference>
<dbReference type="RefSeq" id="WP_125082703.1">
    <property type="nucleotide sequence ID" value="NZ_CP034248.1"/>
</dbReference>
<dbReference type="SUPFAM" id="SSF47384">
    <property type="entry name" value="Homodimeric domain of signal transducing histidine kinase"/>
    <property type="match status" value="1"/>
</dbReference>
<keyword evidence="8" id="KW-0547">Nucleotide-binding</keyword>
<keyword evidence="6" id="KW-0808">Transferase</keyword>
<dbReference type="SMART" id="SM00387">
    <property type="entry name" value="HATPase_c"/>
    <property type="match status" value="1"/>
</dbReference>
<accession>A0A3Q8SB96</accession>
<dbReference type="PANTHER" id="PTHR45528:SF11">
    <property type="entry name" value="HISTIDINE KINASE"/>
    <property type="match status" value="1"/>
</dbReference>
<evidence type="ECO:0000256" key="7">
    <source>
        <dbReference type="ARBA" id="ARBA00022692"/>
    </source>
</evidence>
<keyword evidence="9 20" id="KW-0418">Kinase</keyword>
<evidence type="ECO:0000256" key="13">
    <source>
        <dbReference type="ARBA" id="ARBA00023026"/>
    </source>
</evidence>
<evidence type="ECO:0000256" key="5">
    <source>
        <dbReference type="ARBA" id="ARBA00022553"/>
    </source>
</evidence>
<keyword evidence="14 17" id="KW-0472">Membrane</keyword>